<gene>
    <name evidence="2" type="ORF">METZ01_LOCUS416626</name>
</gene>
<name>A0A382WY71_9ZZZZ</name>
<proteinExistence type="predicted"/>
<protein>
    <submittedName>
        <fullName evidence="2">Uncharacterized protein</fullName>
    </submittedName>
</protein>
<feature type="region of interest" description="Disordered" evidence="1">
    <location>
        <begin position="42"/>
        <end position="72"/>
    </location>
</feature>
<organism evidence="2">
    <name type="scientific">marine metagenome</name>
    <dbReference type="NCBI Taxonomy" id="408172"/>
    <lineage>
        <taxon>unclassified sequences</taxon>
        <taxon>metagenomes</taxon>
        <taxon>ecological metagenomes</taxon>
    </lineage>
</organism>
<feature type="compositionally biased region" description="Basic and acidic residues" evidence="1">
    <location>
        <begin position="60"/>
        <end position="72"/>
    </location>
</feature>
<evidence type="ECO:0000256" key="1">
    <source>
        <dbReference type="SAM" id="MobiDB-lite"/>
    </source>
</evidence>
<dbReference type="EMBL" id="UINC01163455">
    <property type="protein sequence ID" value="SVD63772.1"/>
    <property type="molecule type" value="Genomic_DNA"/>
</dbReference>
<evidence type="ECO:0000313" key="2">
    <source>
        <dbReference type="EMBL" id="SVD63772.1"/>
    </source>
</evidence>
<accession>A0A382WY71</accession>
<dbReference type="AlphaFoldDB" id="A0A382WY71"/>
<reference evidence="2" key="1">
    <citation type="submission" date="2018-05" db="EMBL/GenBank/DDBJ databases">
        <authorList>
            <person name="Lanie J.A."/>
            <person name="Ng W.-L."/>
            <person name="Kazmierczak K.M."/>
            <person name="Andrzejewski T.M."/>
            <person name="Davidsen T.M."/>
            <person name="Wayne K.J."/>
            <person name="Tettelin H."/>
            <person name="Glass J.I."/>
            <person name="Rusch D."/>
            <person name="Podicherti R."/>
            <person name="Tsui H.-C.T."/>
            <person name="Winkler M.E."/>
        </authorList>
    </citation>
    <scope>NUCLEOTIDE SEQUENCE</scope>
</reference>
<sequence length="72" mass="8505">MGTMIWNGKQQEIKGTIVEDIIHGFWKVSEDIYYDNLASQQNDKQYVDPTPDDPNWFNDKGSDSDQIHYRMH</sequence>